<feature type="transmembrane region" description="Helical" evidence="5">
    <location>
        <begin position="33"/>
        <end position="52"/>
    </location>
</feature>
<feature type="transmembrane region" description="Helical" evidence="5">
    <location>
        <begin position="103"/>
        <end position="124"/>
    </location>
</feature>
<organism evidence="6 7">
    <name type="scientific">Dyella ginsengisoli</name>
    <dbReference type="NCBI Taxonomy" id="363848"/>
    <lineage>
        <taxon>Bacteria</taxon>
        <taxon>Pseudomonadati</taxon>
        <taxon>Pseudomonadota</taxon>
        <taxon>Gammaproteobacteria</taxon>
        <taxon>Lysobacterales</taxon>
        <taxon>Rhodanobacteraceae</taxon>
        <taxon>Dyella</taxon>
    </lineage>
</organism>
<proteinExistence type="predicted"/>
<protein>
    <submittedName>
        <fullName evidence="6">DoxX family protein</fullName>
    </submittedName>
</protein>
<evidence type="ECO:0000256" key="2">
    <source>
        <dbReference type="ARBA" id="ARBA00022692"/>
    </source>
</evidence>
<evidence type="ECO:0000313" key="7">
    <source>
        <dbReference type="Proteomes" id="UP001620460"/>
    </source>
</evidence>
<name>A0ABW8JUA1_9GAMM</name>
<dbReference type="Proteomes" id="UP001620460">
    <property type="component" value="Unassembled WGS sequence"/>
</dbReference>
<dbReference type="InterPro" id="IPR032808">
    <property type="entry name" value="DoxX"/>
</dbReference>
<sequence length="166" mass="17456">MPRACVRHAAAERGARCHQARPRRRGGARGRTLVRSTLDFLARVGLCLAYAYSGVSKLVDFSGATAEQAHFGLQPPALFAIATIAVQLAGSALVLFASGRWRIAGAAALAGFTAAATLIGHPFWRESGMDRFRDLNSFLEHAGLIGGFVLVALGATARSAAARARP</sequence>
<feature type="transmembrane region" description="Helical" evidence="5">
    <location>
        <begin position="77"/>
        <end position="96"/>
    </location>
</feature>
<dbReference type="Pfam" id="PF07681">
    <property type="entry name" value="DoxX"/>
    <property type="match status" value="1"/>
</dbReference>
<evidence type="ECO:0000256" key="4">
    <source>
        <dbReference type="ARBA" id="ARBA00023136"/>
    </source>
</evidence>
<evidence type="ECO:0000256" key="3">
    <source>
        <dbReference type="ARBA" id="ARBA00022989"/>
    </source>
</evidence>
<keyword evidence="4 5" id="KW-0472">Membrane</keyword>
<gene>
    <name evidence="6" type="ORF">ISP17_10910</name>
</gene>
<feature type="transmembrane region" description="Helical" evidence="5">
    <location>
        <begin position="144"/>
        <end position="161"/>
    </location>
</feature>
<keyword evidence="2 5" id="KW-0812">Transmembrane</keyword>
<keyword evidence="3 5" id="KW-1133">Transmembrane helix</keyword>
<comment type="caution">
    <text evidence="6">The sequence shown here is derived from an EMBL/GenBank/DDBJ whole genome shotgun (WGS) entry which is preliminary data.</text>
</comment>
<comment type="subcellular location">
    <subcellularLocation>
        <location evidence="1">Membrane</location>
        <topology evidence="1">Multi-pass membrane protein</topology>
    </subcellularLocation>
</comment>
<evidence type="ECO:0000313" key="6">
    <source>
        <dbReference type="EMBL" id="MFK2904478.1"/>
    </source>
</evidence>
<reference evidence="6 7" key="1">
    <citation type="submission" date="2020-10" db="EMBL/GenBank/DDBJ databases">
        <title>Phylogeny of dyella-like bacteria.</title>
        <authorList>
            <person name="Fu J."/>
        </authorList>
    </citation>
    <scope>NUCLEOTIDE SEQUENCE [LARGE SCALE GENOMIC DNA]</scope>
    <source>
        <strain evidence="6 7">Gsoil3046</strain>
    </source>
</reference>
<dbReference type="EMBL" id="JADIKM010000003">
    <property type="protein sequence ID" value="MFK2904478.1"/>
    <property type="molecule type" value="Genomic_DNA"/>
</dbReference>
<accession>A0ABW8JUA1</accession>
<keyword evidence="7" id="KW-1185">Reference proteome</keyword>
<evidence type="ECO:0000256" key="5">
    <source>
        <dbReference type="SAM" id="Phobius"/>
    </source>
</evidence>
<evidence type="ECO:0000256" key="1">
    <source>
        <dbReference type="ARBA" id="ARBA00004141"/>
    </source>
</evidence>